<dbReference type="GO" id="GO:0005774">
    <property type="term" value="C:vacuolar membrane"/>
    <property type="evidence" value="ECO:0007669"/>
    <property type="project" value="UniProtKB-SubCell"/>
</dbReference>
<organism evidence="15 16">
    <name type="scientific">Gulo gulo</name>
    <name type="common">Wolverine</name>
    <name type="synonym">Gluton</name>
    <dbReference type="NCBI Taxonomy" id="48420"/>
    <lineage>
        <taxon>Eukaryota</taxon>
        <taxon>Metazoa</taxon>
        <taxon>Chordata</taxon>
        <taxon>Craniata</taxon>
        <taxon>Vertebrata</taxon>
        <taxon>Euteleostomi</taxon>
        <taxon>Mammalia</taxon>
        <taxon>Eutheria</taxon>
        <taxon>Laurasiatheria</taxon>
        <taxon>Carnivora</taxon>
        <taxon>Caniformia</taxon>
        <taxon>Musteloidea</taxon>
        <taxon>Mustelidae</taxon>
        <taxon>Guloninae</taxon>
        <taxon>Gulo</taxon>
    </lineage>
</organism>
<evidence type="ECO:0000313" key="15">
    <source>
        <dbReference type="EMBL" id="VCW77492.1"/>
    </source>
</evidence>
<keyword evidence="9 14" id="KW-1133">Transmembrane helix</keyword>
<gene>
    <name evidence="15" type="ORF">BN2614_LOCUS1</name>
</gene>
<keyword evidence="12" id="KW-0325">Glycoprotein</keyword>
<keyword evidence="16" id="KW-1185">Reference proteome</keyword>
<accession>A0A9X9LNI4</accession>
<evidence type="ECO:0000256" key="5">
    <source>
        <dbReference type="ARBA" id="ARBA00014515"/>
    </source>
</evidence>
<comment type="subcellular location">
    <subcellularLocation>
        <location evidence="3">Cell projection</location>
        <location evidence="3">Cilium</location>
    </subcellularLocation>
    <subcellularLocation>
        <location evidence="2">Vacuole membrane</location>
        <topology evidence="2">Multi-pass membrane protein</topology>
    </subcellularLocation>
</comment>
<comment type="caution">
    <text evidence="15">The sequence shown here is derived from an EMBL/GenBank/DDBJ whole genome shotgun (WGS) entry which is preliminary data.</text>
</comment>
<dbReference type="Pfam" id="PF14935">
    <property type="entry name" value="TMEM138"/>
    <property type="match status" value="1"/>
</dbReference>
<evidence type="ECO:0000256" key="14">
    <source>
        <dbReference type="SAM" id="Phobius"/>
    </source>
</evidence>
<dbReference type="InterPro" id="IPR024133">
    <property type="entry name" value="TM_138"/>
</dbReference>
<feature type="transmembrane region" description="Helical" evidence="14">
    <location>
        <begin position="43"/>
        <end position="63"/>
    </location>
</feature>
<evidence type="ECO:0000256" key="4">
    <source>
        <dbReference type="ARBA" id="ARBA00010572"/>
    </source>
</evidence>
<sequence length="167" mass="19058">MFFIIQDTAILFNISIIFLLFSNTFVFQAVLGNSVFHKFKGTALLTAVFFAPSIFLHVWVMTLRWKNSSINLSGERDFKLCIPETSMAVLYGYFCKWTAVRLGDPPFYQDSLCLHKFTNAKGNQFLLHWWMLFLPRRGYIFASVGWGLALCTGNSLTYLGQASGHLC</sequence>
<evidence type="ECO:0000256" key="13">
    <source>
        <dbReference type="ARBA" id="ARBA00023273"/>
    </source>
</evidence>
<evidence type="ECO:0000256" key="9">
    <source>
        <dbReference type="ARBA" id="ARBA00022989"/>
    </source>
</evidence>
<proteinExistence type="inferred from homology"/>
<keyword evidence="10" id="KW-0969">Cilium</keyword>
<evidence type="ECO:0000256" key="12">
    <source>
        <dbReference type="ARBA" id="ARBA00023180"/>
    </source>
</evidence>
<evidence type="ECO:0000256" key="11">
    <source>
        <dbReference type="ARBA" id="ARBA00023136"/>
    </source>
</evidence>
<dbReference type="Proteomes" id="UP000269945">
    <property type="component" value="Unassembled WGS sequence"/>
</dbReference>
<protein>
    <recommendedName>
        <fullName evidence="5">Transmembrane protein 138</fullName>
    </recommendedName>
</protein>
<evidence type="ECO:0000256" key="8">
    <source>
        <dbReference type="ARBA" id="ARBA00022794"/>
    </source>
</evidence>
<keyword evidence="6" id="KW-0926">Vacuole</keyword>
<name>A0A9X9LNI4_GULGU</name>
<evidence type="ECO:0000256" key="3">
    <source>
        <dbReference type="ARBA" id="ARBA00004138"/>
    </source>
</evidence>
<dbReference type="EMBL" id="CYRY02008878">
    <property type="protein sequence ID" value="VCW77492.1"/>
    <property type="molecule type" value="Genomic_DNA"/>
</dbReference>
<keyword evidence="8" id="KW-0970">Cilium biogenesis/degradation</keyword>
<evidence type="ECO:0000313" key="16">
    <source>
        <dbReference type="Proteomes" id="UP000269945"/>
    </source>
</evidence>
<dbReference type="GO" id="GO:0030030">
    <property type="term" value="P:cell projection organization"/>
    <property type="evidence" value="ECO:0007669"/>
    <property type="project" value="UniProtKB-KW"/>
</dbReference>
<feature type="transmembrane region" description="Helical" evidence="14">
    <location>
        <begin position="9"/>
        <end position="31"/>
    </location>
</feature>
<evidence type="ECO:0000256" key="2">
    <source>
        <dbReference type="ARBA" id="ARBA00004128"/>
    </source>
</evidence>
<dbReference type="AlphaFoldDB" id="A0A9X9LNI4"/>
<dbReference type="PANTHER" id="PTHR13306">
    <property type="entry name" value="TRANSMEMBRANE PROTEIN 138"/>
    <property type="match status" value="1"/>
</dbReference>
<keyword evidence="11 14" id="KW-0472">Membrane</keyword>
<keyword evidence="7 14" id="KW-0812">Transmembrane</keyword>
<evidence type="ECO:0000256" key="1">
    <source>
        <dbReference type="ARBA" id="ARBA00003709"/>
    </source>
</evidence>
<dbReference type="PANTHER" id="PTHR13306:SF6">
    <property type="entry name" value="TRANSMEMBRANE PROTEIN 138"/>
    <property type="match status" value="1"/>
</dbReference>
<evidence type="ECO:0000256" key="7">
    <source>
        <dbReference type="ARBA" id="ARBA00022692"/>
    </source>
</evidence>
<dbReference type="GO" id="GO:0005929">
    <property type="term" value="C:cilium"/>
    <property type="evidence" value="ECO:0007669"/>
    <property type="project" value="UniProtKB-SubCell"/>
</dbReference>
<reference evidence="15 16" key="1">
    <citation type="submission" date="2018-10" db="EMBL/GenBank/DDBJ databases">
        <authorList>
            <person name="Ekblom R."/>
            <person name="Jareborg N."/>
        </authorList>
    </citation>
    <scope>NUCLEOTIDE SEQUENCE [LARGE SCALE GENOMIC DNA]</scope>
    <source>
        <tissue evidence="15">Muscle</tissue>
    </source>
</reference>
<evidence type="ECO:0000256" key="6">
    <source>
        <dbReference type="ARBA" id="ARBA00022554"/>
    </source>
</evidence>
<comment type="function">
    <text evidence="1">Required for ciliogenesis.</text>
</comment>
<comment type="similarity">
    <text evidence="4">Belongs to the TMEM138 family.</text>
</comment>
<keyword evidence="13" id="KW-0966">Cell projection</keyword>
<evidence type="ECO:0000256" key="10">
    <source>
        <dbReference type="ARBA" id="ARBA00023069"/>
    </source>
</evidence>